<feature type="domain" description="Histone deacetylase" evidence="2">
    <location>
        <begin position="776"/>
        <end position="845"/>
    </location>
</feature>
<evidence type="ECO:0000313" key="4">
    <source>
        <dbReference type="RefSeq" id="XP_022238613.1"/>
    </source>
</evidence>
<feature type="domain" description="Histone deacetylase" evidence="2">
    <location>
        <begin position="54"/>
        <end position="350"/>
    </location>
</feature>
<evidence type="ECO:0000259" key="2">
    <source>
        <dbReference type="Pfam" id="PF00850"/>
    </source>
</evidence>
<name>A0ABM1S4Q8_LIMPO</name>
<dbReference type="InterPro" id="IPR023696">
    <property type="entry name" value="Ureohydrolase_dom_sf"/>
</dbReference>
<dbReference type="PRINTS" id="PR01270">
    <property type="entry name" value="HDASUPER"/>
</dbReference>
<evidence type="ECO:0000313" key="3">
    <source>
        <dbReference type="Proteomes" id="UP000694941"/>
    </source>
</evidence>
<comment type="catalytic activity">
    <reaction evidence="1">
        <text>N(6)-acetyl-L-lysyl-[histone] + H2O = L-lysyl-[histone] + acetate</text>
        <dbReference type="Rhea" id="RHEA:58196"/>
        <dbReference type="Rhea" id="RHEA-COMP:9845"/>
        <dbReference type="Rhea" id="RHEA-COMP:11338"/>
        <dbReference type="ChEBI" id="CHEBI:15377"/>
        <dbReference type="ChEBI" id="CHEBI:29969"/>
        <dbReference type="ChEBI" id="CHEBI:30089"/>
        <dbReference type="ChEBI" id="CHEBI:61930"/>
        <dbReference type="EC" id="3.5.1.98"/>
    </reaction>
</comment>
<feature type="domain" description="Histone deacetylase" evidence="2">
    <location>
        <begin position="478"/>
        <end position="688"/>
    </location>
</feature>
<dbReference type="InterPro" id="IPR000286">
    <property type="entry name" value="HDACs"/>
</dbReference>
<reference evidence="4" key="1">
    <citation type="submission" date="2025-08" db="UniProtKB">
        <authorList>
            <consortium name="RefSeq"/>
        </authorList>
    </citation>
    <scope>IDENTIFICATION</scope>
    <source>
        <tissue evidence="4">Muscle</tissue>
    </source>
</reference>
<dbReference type="Pfam" id="PF00850">
    <property type="entry name" value="Hist_deacetyl"/>
    <property type="match status" value="3"/>
</dbReference>
<keyword evidence="3" id="KW-1185">Reference proteome</keyword>
<accession>A0ABM1S4Q8</accession>
<dbReference type="GeneID" id="106457086"/>
<dbReference type="Gene3D" id="3.40.800.20">
    <property type="entry name" value="Histone deacetylase domain"/>
    <property type="match status" value="3"/>
</dbReference>
<organism evidence="3 4">
    <name type="scientific">Limulus polyphemus</name>
    <name type="common">Atlantic horseshoe crab</name>
    <dbReference type="NCBI Taxonomy" id="6850"/>
    <lineage>
        <taxon>Eukaryota</taxon>
        <taxon>Metazoa</taxon>
        <taxon>Ecdysozoa</taxon>
        <taxon>Arthropoda</taxon>
        <taxon>Chelicerata</taxon>
        <taxon>Merostomata</taxon>
        <taxon>Xiphosura</taxon>
        <taxon>Limulidae</taxon>
        <taxon>Limulus</taxon>
    </lineage>
</organism>
<dbReference type="Proteomes" id="UP000694941">
    <property type="component" value="Unplaced"/>
</dbReference>
<sequence>MTTEKIPRPSGSFARDDFCNLTISDGKPVKKLRTGLVYDQRMTTYHCLWDPYYPEKPERFSSSLEKCREYSLIERCLEIPSRSASEEEITLLHRKDHVIMIKYTENKEDEEFLENLSSKCDSVYFHPKSYEIACLAVGCTINLVSTVLENKVQNGMAIIRPPGHHAMEDKACGYCYFNNVAIAAKHAIKHYGLNRILIVDWDVHHGQATQYAFYDDPRVLYFSIHRYEHGAFWPELKESNFDYVGEGSGKGFNINVPLNKTGMGNGDYLAIFHNILLPVAYEFSPNLVLISAGFDAAFGDTKGRMEVTPACYSHLLHSLMGLAGGKVCVVLEGGYCIPSLAEGVALSLRTLLGDPCPDIGSVPRPCESVVETILNVISVHRQFWHSLVLQGSYKENEDEKAMDRVRHRPEIRFEGPVQKPETFPTKDLNFRLDQELQAELEQQLKGLIAKTDLAVSPYRTALAFDERMMKHQNPMGRCLLKRGYTDLCFSVKCRFATEEEIALVNKKGNIDKSKKTDTVKPTNVFKFHTDCASNYMCQEIYRCALLETGSLLQVTEAVCSRICCNGVAISQPLVHHDEADEVCSFCFINSVTVAAKFAMTKFGLKRIMIIDWDIHSGDGIQCAFEDDPRILYVSVRHYDRGDFYSRDSGTNFDLVEKSRGTGYNIIIPWINGGLGDYLSVIFSIILPIGYEVIKVNPLKYCLTNQLEVICIKTNVLDTDGFASMRKCNYYQAIHKLSVDIIWSKMWSTNSCETQSQLITIHCCEIYYICDFLCESNDFNPELLILASGFNARRNAALRSCCVSPECYSHMIHLLSSLANGRVILSIEDGYNLTDTPEAVCCCIDALLGNPLPPLSECLQVSSSAVDSIQKIFHVLKKYWSCLQFDVDLPAYEPHLSPSEVSRAQNIMYYKENAARWY</sequence>
<dbReference type="InterPro" id="IPR023801">
    <property type="entry name" value="His_deacetylse_dom"/>
</dbReference>
<dbReference type="SUPFAM" id="SSF52768">
    <property type="entry name" value="Arginase/deacetylase"/>
    <property type="match status" value="2"/>
</dbReference>
<dbReference type="InterPro" id="IPR037138">
    <property type="entry name" value="His_deacetylse_dom_sf"/>
</dbReference>
<gene>
    <name evidence="4" type="primary">LOC106457086</name>
</gene>
<protein>
    <submittedName>
        <fullName evidence="4">Histone deacetylase 6-like</fullName>
    </submittedName>
</protein>
<proteinExistence type="predicted"/>
<dbReference type="CDD" id="cd10002">
    <property type="entry name" value="HDAC10_HDAC6-dom1"/>
    <property type="match status" value="1"/>
</dbReference>
<evidence type="ECO:0000256" key="1">
    <source>
        <dbReference type="ARBA" id="ARBA00048287"/>
    </source>
</evidence>
<dbReference type="PANTHER" id="PTHR10625:SF38">
    <property type="entry name" value="HISTONE DEACETYLASE 6, ISOFORM G"/>
    <property type="match status" value="1"/>
</dbReference>
<dbReference type="RefSeq" id="XP_022238613.1">
    <property type="nucleotide sequence ID" value="XM_022382905.1"/>
</dbReference>
<dbReference type="PANTHER" id="PTHR10625">
    <property type="entry name" value="HISTONE DEACETYLASE HDAC1-RELATED"/>
    <property type="match status" value="1"/>
</dbReference>